<name>A0A5A8CKB3_CAFRO</name>
<dbReference type="EMBL" id="VLTN01000018">
    <property type="protein sequence ID" value="KAA0152937.1"/>
    <property type="molecule type" value="Genomic_DNA"/>
</dbReference>
<keyword evidence="8" id="KW-1185">Reference proteome</keyword>
<protein>
    <recommendedName>
        <fullName evidence="4">Terpene cyclase/mutase family member</fullName>
        <ecNumber evidence="4">5.4.99.-</ecNumber>
    </recommendedName>
</protein>
<comment type="similarity">
    <text evidence="1 4">Belongs to the terpene cyclase/mutase family.</text>
</comment>
<reference evidence="7 8" key="1">
    <citation type="submission" date="2019-07" db="EMBL/GenBank/DDBJ databases">
        <title>Genomes of Cafeteria roenbergensis.</title>
        <authorList>
            <person name="Fischer M.G."/>
            <person name="Hackl T."/>
            <person name="Roman M."/>
        </authorList>
    </citation>
    <scope>NUCLEOTIDE SEQUENCE [LARGE SCALE GENOMIC DNA]</scope>
    <source>
        <strain evidence="7 8">BVI</strain>
    </source>
</reference>
<dbReference type="InterPro" id="IPR018333">
    <property type="entry name" value="Squalene_cyclase"/>
</dbReference>
<organism evidence="7 8">
    <name type="scientific">Cafeteria roenbergensis</name>
    <name type="common">Marine flagellate</name>
    <dbReference type="NCBI Taxonomy" id="33653"/>
    <lineage>
        <taxon>Eukaryota</taxon>
        <taxon>Sar</taxon>
        <taxon>Stramenopiles</taxon>
        <taxon>Bigyra</taxon>
        <taxon>Opalozoa</taxon>
        <taxon>Bicosoecida</taxon>
        <taxon>Cafeteriaceae</taxon>
        <taxon>Cafeteria</taxon>
    </lineage>
</organism>
<keyword evidence="3 4" id="KW-0413">Isomerase</keyword>
<feature type="domain" description="Squalene cyclase C-terminal" evidence="5">
    <location>
        <begin position="473"/>
        <end position="803"/>
    </location>
</feature>
<evidence type="ECO:0000313" key="8">
    <source>
        <dbReference type="Proteomes" id="UP000323011"/>
    </source>
</evidence>
<dbReference type="FunFam" id="1.50.10.20:FF:000002">
    <property type="entry name" value="Terpene cyclase/mutase family member"/>
    <property type="match status" value="1"/>
</dbReference>
<dbReference type="AlphaFoldDB" id="A0A5A8CKB3"/>
<dbReference type="OMA" id="CWARQTI"/>
<dbReference type="Gene3D" id="1.50.10.20">
    <property type="match status" value="2"/>
</dbReference>
<dbReference type="Pfam" id="PF13243">
    <property type="entry name" value="SQHop_cyclase_C"/>
    <property type="match status" value="1"/>
</dbReference>
<evidence type="ECO:0000256" key="2">
    <source>
        <dbReference type="ARBA" id="ARBA00022737"/>
    </source>
</evidence>
<dbReference type="InterPro" id="IPR032697">
    <property type="entry name" value="SQ_cyclase_N"/>
</dbReference>
<dbReference type="EC" id="5.4.99.-" evidence="4"/>
<dbReference type="GO" id="GO:0005811">
    <property type="term" value="C:lipid droplet"/>
    <property type="evidence" value="ECO:0007669"/>
    <property type="project" value="InterPro"/>
</dbReference>
<dbReference type="InterPro" id="IPR008930">
    <property type="entry name" value="Terpenoid_cyclase/PrenylTrfase"/>
</dbReference>
<feature type="domain" description="Squalene cyclase N-terminal" evidence="6">
    <location>
        <begin position="169"/>
        <end position="416"/>
    </location>
</feature>
<dbReference type="SUPFAM" id="SSF48239">
    <property type="entry name" value="Terpenoid cyclases/Protein prenyltransferases"/>
    <property type="match status" value="2"/>
</dbReference>
<sequence length="817" mass="89612">MEWATDPVVLLSIVAGAALLLVLQWQTARPAAGFGSGSNTWFRHIDSTPRKHQPKHHKLEHVWEYTGRGVRPNASGDGFVDDMTGEEVVGPLAGRQTWRPHARDDEDTLRAFEPEDKAFNPVKNPHAADKLLRYQMRTQKGLPAPGTTPSRGAAAAARATVVDALRDGIDHLVSLQTPDGHWAGDYGGPFFLLPGFVIMAYVTAVDLGAPTRSALLTYLRNHQQADGSWGLHLEGPGTMLGTALNYAAARLLGMAKDEPAAALSRSWLKAQGGAVSIPAWGKVWLSVLGAYDWEGVNPVPPELWLLPTWLPFHPANFWCHARMVALPMTALYGARFIGPLSPLVTSLRSELYPGTDYASIRWADHRLNICPLDLYSPHTPLFKLVSWVLGAYERVAVPFLRRAGMAAAQAYLDAEDLQSNYVCIGPVNKAFNMVCCFAFHGPDSALFRKHVARVRDYLYVCEDGMRVQGYGGSQLWDTSFAVQAVCEAGMGASVAPQLRRAHAFIDASQVRDDVPLTKEFHRDTARGGWTFSTADNAWPVADCTCEGMRASLALEAGGFAGEDGELAANRYFAAVNLVLAYQNADGGWPTYERERGGSWLESLNPAEVFGDIMIDYSYIELTSACIQGLAEFQGRFPGHRAAQISKAIDRGMAFIRRQQRPDGSWYGSWAVCFTYGAWFAVEAIRTAGNADDAALLDRTCAFLLSKQRDDGGWGETYLSCLKKEYCDAPSSNVQTAWALLALIGAQCPDRDAVARGVRFLLASQTKDGDFPQQQTVGIFNRSCGISYSNYRNIFPVWALGAYARRYDFQDATLVGTL</sequence>
<proteinExistence type="inferred from homology"/>
<dbReference type="InterPro" id="IPR002365">
    <property type="entry name" value="Terpene_synthase_CS"/>
</dbReference>
<dbReference type="SFLD" id="SFLDG01016">
    <property type="entry name" value="Prenyltransferase_Like_2"/>
    <property type="match status" value="1"/>
</dbReference>
<evidence type="ECO:0000313" key="7">
    <source>
        <dbReference type="EMBL" id="KAA0152937.1"/>
    </source>
</evidence>
<dbReference type="GO" id="GO:0000250">
    <property type="term" value="F:lanosterol synthase activity"/>
    <property type="evidence" value="ECO:0007669"/>
    <property type="project" value="TreeGrafter"/>
</dbReference>
<gene>
    <name evidence="7" type="ORF">FNF29_03461</name>
</gene>
<evidence type="ECO:0000256" key="3">
    <source>
        <dbReference type="ARBA" id="ARBA00023235"/>
    </source>
</evidence>
<keyword evidence="2" id="KW-0677">Repeat</keyword>
<evidence type="ECO:0000256" key="1">
    <source>
        <dbReference type="ARBA" id="ARBA00009755"/>
    </source>
</evidence>
<dbReference type="PANTHER" id="PTHR11764:SF20">
    <property type="entry name" value="LANOSTEROL SYNTHASE"/>
    <property type="match status" value="1"/>
</dbReference>
<dbReference type="CDD" id="cd02892">
    <property type="entry name" value="SQCY_1"/>
    <property type="match status" value="1"/>
</dbReference>
<accession>A0A5A8CKB3</accession>
<evidence type="ECO:0000259" key="6">
    <source>
        <dbReference type="Pfam" id="PF13249"/>
    </source>
</evidence>
<dbReference type="PANTHER" id="PTHR11764">
    <property type="entry name" value="TERPENE CYCLASE/MUTASE FAMILY MEMBER"/>
    <property type="match status" value="1"/>
</dbReference>
<dbReference type="InterPro" id="IPR032696">
    <property type="entry name" value="SQ_cyclase_C"/>
</dbReference>
<dbReference type="Proteomes" id="UP000323011">
    <property type="component" value="Unassembled WGS sequence"/>
</dbReference>
<dbReference type="Pfam" id="PF13249">
    <property type="entry name" value="SQHop_cyclase_N"/>
    <property type="match status" value="1"/>
</dbReference>
<comment type="caution">
    <text evidence="7">The sequence shown here is derived from an EMBL/GenBank/DDBJ whole genome shotgun (WGS) entry which is preliminary data.</text>
</comment>
<dbReference type="PROSITE" id="PS01074">
    <property type="entry name" value="TERPENE_SYNTHASES"/>
    <property type="match status" value="1"/>
</dbReference>
<dbReference type="NCBIfam" id="TIGR01787">
    <property type="entry name" value="squalene_cyclas"/>
    <property type="match status" value="1"/>
</dbReference>
<evidence type="ECO:0000256" key="4">
    <source>
        <dbReference type="RuleBase" id="RU362003"/>
    </source>
</evidence>
<dbReference type="GO" id="GO:0016104">
    <property type="term" value="P:triterpenoid biosynthetic process"/>
    <property type="evidence" value="ECO:0007669"/>
    <property type="project" value="InterPro"/>
</dbReference>
<evidence type="ECO:0000259" key="5">
    <source>
        <dbReference type="Pfam" id="PF13243"/>
    </source>
</evidence>